<keyword evidence="5" id="KW-1185">Reference proteome</keyword>
<dbReference type="GO" id="GO:0007165">
    <property type="term" value="P:signal transduction"/>
    <property type="evidence" value="ECO:0007669"/>
    <property type="project" value="InterPro"/>
</dbReference>
<evidence type="ECO:0000313" key="5">
    <source>
        <dbReference type="Proteomes" id="UP001215087"/>
    </source>
</evidence>
<accession>A0AAC9QS92</accession>
<dbReference type="Gene3D" id="2.40.50.180">
    <property type="entry name" value="CheA-289, Domain 4"/>
    <property type="match status" value="1"/>
</dbReference>
<reference evidence="2" key="3">
    <citation type="submission" date="2017-02" db="EMBL/GenBank/DDBJ databases">
        <title>Integrative analysis reveals regulation of autotrophic growth of syngas fermenting bacteria at the translational level.</title>
        <authorList>
            <person name="Song Y."/>
            <person name="Shin J."/>
            <person name="Jeong Y."/>
            <person name="Jin S."/>
            <person name="Kim D.R."/>
            <person name="Kim S.C."/>
            <person name="Cho S."/>
            <person name="Cho B.-K."/>
        </authorList>
    </citation>
    <scope>NUCLEOTIDE SEQUENCE</scope>
    <source>
        <strain evidence="2">ATCC 8486</strain>
    </source>
</reference>
<dbReference type="PROSITE" id="PS50851">
    <property type="entry name" value="CHEW"/>
    <property type="match status" value="1"/>
</dbReference>
<dbReference type="RefSeq" id="WP_038351853.1">
    <property type="nucleotide sequence ID" value="NZ_CP019962.1"/>
</dbReference>
<feature type="domain" description="CheW-like" evidence="1">
    <location>
        <begin position="9"/>
        <end position="122"/>
    </location>
</feature>
<dbReference type="Pfam" id="PF01584">
    <property type="entry name" value="CheW"/>
    <property type="match status" value="1"/>
</dbReference>
<reference evidence="2" key="1">
    <citation type="journal article" date="2015" name="Genome Announc.">
        <title>Draft Genome Sequence of Chemolithoautotrophic Acetogenic Butanol-Producing Eubacterium limosum ATCC 8486.</title>
        <authorList>
            <person name="Song Y."/>
            <person name="Cho B.K."/>
        </authorList>
    </citation>
    <scope>NUCLEOTIDE SEQUENCE</scope>
    <source>
        <strain evidence="2">ATCC 8486</strain>
    </source>
</reference>
<proteinExistence type="predicted"/>
<name>A0AAC9QS92_EUBLI</name>
<protein>
    <submittedName>
        <fullName evidence="3">Chemotaxis protein CheW</fullName>
    </submittedName>
</protein>
<organism evidence="2 4">
    <name type="scientific">Eubacterium limosum</name>
    <dbReference type="NCBI Taxonomy" id="1736"/>
    <lineage>
        <taxon>Bacteria</taxon>
        <taxon>Bacillati</taxon>
        <taxon>Bacillota</taxon>
        <taxon>Clostridia</taxon>
        <taxon>Eubacteriales</taxon>
        <taxon>Eubacteriaceae</taxon>
        <taxon>Eubacterium</taxon>
    </lineage>
</organism>
<gene>
    <name evidence="2" type="ORF">B2M23_04930</name>
    <name evidence="3" type="ORF">PTZ04_16000</name>
</gene>
<dbReference type="Gene3D" id="2.30.30.40">
    <property type="entry name" value="SH3 Domains"/>
    <property type="match status" value="1"/>
</dbReference>
<dbReference type="Proteomes" id="UP000192391">
    <property type="component" value="Chromosome"/>
</dbReference>
<dbReference type="AlphaFoldDB" id="A0AAC9QS92"/>
<sequence length="122" mass="13389">MQQETITGHRDVVCIKIGAGEKAFFIPMDKIEGVCMNPELVKIPEAPDRIIGLYLGKKGPIPYISLEAGGRLKGEDSWRCGVEIINTDGQKLGILCARIEEEVEISSEILEEQAALWGSVAY</sequence>
<reference evidence="4" key="2">
    <citation type="journal article" date="2017" name="Sci. Rep.">
        <title>Determination of the Genome and Primary Transcriptome of Syngas Fermenting Eubacterium limosum ATCC 8486.</title>
        <authorList>
            <person name="Song Y."/>
            <person name="Shin J."/>
            <person name="Jeong Y."/>
            <person name="Jin S."/>
            <person name="Lee J.K."/>
            <person name="Kim D.R."/>
            <person name="Kim S.C."/>
            <person name="Cho S."/>
            <person name="Cho B.K."/>
        </authorList>
    </citation>
    <scope>NUCLEOTIDE SEQUENCE [LARGE SCALE GENOMIC DNA]</scope>
    <source>
        <strain evidence="4">ATCC 8486</strain>
    </source>
</reference>
<dbReference type="EMBL" id="CP019962">
    <property type="protein sequence ID" value="ARD64924.1"/>
    <property type="molecule type" value="Genomic_DNA"/>
</dbReference>
<dbReference type="InterPro" id="IPR036061">
    <property type="entry name" value="CheW-like_dom_sf"/>
</dbReference>
<dbReference type="SUPFAM" id="SSF50341">
    <property type="entry name" value="CheW-like"/>
    <property type="match status" value="1"/>
</dbReference>
<dbReference type="Proteomes" id="UP001215087">
    <property type="component" value="Unassembled WGS sequence"/>
</dbReference>
<evidence type="ECO:0000313" key="4">
    <source>
        <dbReference type="Proteomes" id="UP000192391"/>
    </source>
</evidence>
<dbReference type="KEGG" id="elim:B2M23_04930"/>
<reference evidence="3 5" key="4">
    <citation type="submission" date="2023-02" db="EMBL/GenBank/DDBJ databases">
        <title>Comparative genome analysis of Eubacterium limosum species.</title>
        <authorList>
            <person name="Bak J.E."/>
        </authorList>
    </citation>
    <scope>NUCLEOTIDE SEQUENCE [LARGE SCALE GENOMIC DNA]</scope>
    <source>
        <strain evidence="3 5">KGMB01548</strain>
    </source>
</reference>
<dbReference type="EMBL" id="JAQSVD010000010">
    <property type="protein sequence ID" value="MDE1471761.1"/>
    <property type="molecule type" value="Genomic_DNA"/>
</dbReference>
<dbReference type="InterPro" id="IPR002545">
    <property type="entry name" value="CheW-lke_dom"/>
</dbReference>
<evidence type="ECO:0000259" key="1">
    <source>
        <dbReference type="PROSITE" id="PS50851"/>
    </source>
</evidence>
<evidence type="ECO:0000313" key="2">
    <source>
        <dbReference type="EMBL" id="ARD64924.1"/>
    </source>
</evidence>
<evidence type="ECO:0000313" key="3">
    <source>
        <dbReference type="EMBL" id="MDE1471761.1"/>
    </source>
</evidence>
<dbReference type="GO" id="GO:0006935">
    <property type="term" value="P:chemotaxis"/>
    <property type="evidence" value="ECO:0007669"/>
    <property type="project" value="InterPro"/>
</dbReference>